<dbReference type="EMBL" id="CP072800">
    <property type="protein sequence ID" value="QTR50306.1"/>
    <property type="molecule type" value="Genomic_DNA"/>
</dbReference>
<proteinExistence type="predicted"/>
<sequence>MNEADLPKQTQEQPKSEAMKYSAYIHQQVCLPKGIILATILINATLLTD</sequence>
<evidence type="ECO:0000313" key="1">
    <source>
        <dbReference type="EMBL" id="QTR50306.1"/>
    </source>
</evidence>
<keyword evidence="2" id="KW-1185">Reference proteome</keyword>
<organism evidence="1 2">
    <name type="scientific">Candidatus Thiothrix anitrata</name>
    <dbReference type="NCBI Taxonomy" id="2823902"/>
    <lineage>
        <taxon>Bacteria</taxon>
        <taxon>Pseudomonadati</taxon>
        <taxon>Pseudomonadota</taxon>
        <taxon>Gammaproteobacteria</taxon>
        <taxon>Thiotrichales</taxon>
        <taxon>Thiotrichaceae</taxon>
        <taxon>Thiothrix</taxon>
    </lineage>
</organism>
<name>A0ABX7X324_9GAMM</name>
<reference evidence="1 2" key="1">
    <citation type="submission" date="2021-04" db="EMBL/GenBank/DDBJ databases">
        <title>Genomics, taxonomy and metabolism of representatives of sulfur bacteria of the genus Thiothrix: Thiothrix fructosivorans QT, Thiothrix unzii A1T and three new species, Thiothrix subterranea sp. nov., Thiothrix litoralis sp. nov. and 'Candidatus Thiothrix anitrata' sp. nov.</title>
        <authorList>
            <person name="Ravin N.V."/>
            <person name="Smolyakov D."/>
            <person name="Rudenko T.S."/>
            <person name="Mardanov A.V."/>
            <person name="Beletsky A.V."/>
            <person name="Markov N.D."/>
            <person name="Fomenkov A.I."/>
            <person name="Roberts R.J."/>
            <person name="Karnachuk O.V."/>
            <person name="Novikov A."/>
            <person name="Grabovich M.Y."/>
        </authorList>
    </citation>
    <scope>NUCLEOTIDE SEQUENCE [LARGE SCALE GENOMIC DNA]</scope>
    <source>
        <strain evidence="1 2">A52</strain>
    </source>
</reference>
<dbReference type="RefSeq" id="WP_210227627.1">
    <property type="nucleotide sequence ID" value="NZ_CP072800.1"/>
</dbReference>
<evidence type="ECO:0000313" key="2">
    <source>
        <dbReference type="Proteomes" id="UP000672027"/>
    </source>
</evidence>
<gene>
    <name evidence="1" type="ORF">J8380_01595</name>
</gene>
<dbReference type="Proteomes" id="UP000672027">
    <property type="component" value="Chromosome"/>
</dbReference>
<accession>A0ABX7X324</accession>
<protein>
    <submittedName>
        <fullName evidence="1">Uncharacterized protein</fullName>
    </submittedName>
</protein>